<sequence>VIGAFSFTSDITVTGIGLFDKGDGIPSDSDDFLATTQLSILTCPAEGIKLNSDQGGDPSASMVHHVVNLKGEAAFSDRVPTSSLDECSRWVLPSETGLAFSPSSSSQKDDSRRTIAFVTTPMEIIMISRRSLMDHAMWLIARRKFERAVQVAATMDTSEAVGTVLSSALQPLLSDKEYHRAATLTSLIDSEKHGAIWKSIAAEFESYDALQFLVGYLPTDVDTAKRSGLVDAEIYDKTITKY</sequence>
<organism evidence="2">
    <name type="scientific">Perkinsus marinus (strain ATCC 50983 / TXsc)</name>
    <dbReference type="NCBI Taxonomy" id="423536"/>
    <lineage>
        <taxon>Eukaryota</taxon>
        <taxon>Sar</taxon>
        <taxon>Alveolata</taxon>
        <taxon>Perkinsozoa</taxon>
        <taxon>Perkinsea</taxon>
        <taxon>Perkinsida</taxon>
        <taxon>Perkinsidae</taxon>
        <taxon>Perkinsus</taxon>
    </lineage>
</organism>
<proteinExistence type="predicted"/>
<name>C5KI78_PERM5</name>
<dbReference type="EMBL" id="GG673074">
    <property type="protein sequence ID" value="EER15811.1"/>
    <property type="molecule type" value="Genomic_DNA"/>
</dbReference>
<feature type="non-terminal residue" evidence="1">
    <location>
        <position position="1"/>
    </location>
</feature>
<dbReference type="GeneID" id="9060576"/>
<accession>C5KI78</accession>
<dbReference type="AlphaFoldDB" id="C5KI78"/>
<evidence type="ECO:0000313" key="1">
    <source>
        <dbReference type="EMBL" id="EER15811.1"/>
    </source>
</evidence>
<dbReference type="RefSeq" id="XP_002784015.1">
    <property type="nucleotide sequence ID" value="XM_002783969.1"/>
</dbReference>
<dbReference type="OrthoDB" id="244107at2759"/>
<dbReference type="InParanoid" id="C5KI78"/>
<evidence type="ECO:0000313" key="2">
    <source>
        <dbReference type="Proteomes" id="UP000007800"/>
    </source>
</evidence>
<dbReference type="Proteomes" id="UP000007800">
    <property type="component" value="Unassembled WGS sequence"/>
</dbReference>
<protein>
    <submittedName>
        <fullName evidence="1">Uncharacterized protein</fullName>
    </submittedName>
</protein>
<keyword evidence="2" id="KW-1185">Reference proteome</keyword>
<gene>
    <name evidence="1" type="ORF">Pmar_PMAR014248</name>
</gene>
<reference evidence="1 2" key="1">
    <citation type="submission" date="2008-07" db="EMBL/GenBank/DDBJ databases">
        <authorList>
            <person name="El-Sayed N."/>
            <person name="Caler E."/>
            <person name="Inman J."/>
            <person name="Amedeo P."/>
            <person name="Hass B."/>
            <person name="Wortman J."/>
        </authorList>
    </citation>
    <scope>NUCLEOTIDE SEQUENCE [LARGE SCALE GENOMIC DNA]</scope>
    <source>
        <strain evidence="2">ATCC 50983 / TXsc</strain>
    </source>
</reference>